<evidence type="ECO:0000256" key="2">
    <source>
        <dbReference type="ARBA" id="ARBA00022737"/>
    </source>
</evidence>
<gene>
    <name evidence="5" type="ORF">M437DRAFT_82284</name>
</gene>
<comment type="function">
    <text evidence="3">Functions as a nucleotide exchange factor (NEF) for Hsp70 chaperones which accelerates the release of ADP. Required for fully efficient Hsp70-mediated folding of proteins.</text>
</comment>
<dbReference type="EMBL" id="KL584827">
    <property type="protein sequence ID" value="KEQ65312.1"/>
    <property type="molecule type" value="Genomic_DNA"/>
</dbReference>
<evidence type="ECO:0000259" key="4">
    <source>
        <dbReference type="Pfam" id="PF08609"/>
    </source>
</evidence>
<organism evidence="5 6">
    <name type="scientific">Aureobasidium melanogenum (strain CBS 110374)</name>
    <name type="common">Aureobasidium pullulans var. melanogenum</name>
    <dbReference type="NCBI Taxonomy" id="1043003"/>
    <lineage>
        <taxon>Eukaryota</taxon>
        <taxon>Fungi</taxon>
        <taxon>Dikarya</taxon>
        <taxon>Ascomycota</taxon>
        <taxon>Pezizomycotina</taxon>
        <taxon>Dothideomycetes</taxon>
        <taxon>Dothideomycetidae</taxon>
        <taxon>Dothideales</taxon>
        <taxon>Saccotheciaceae</taxon>
        <taxon>Aureobasidium</taxon>
    </lineage>
</organism>
<dbReference type="AlphaFoldDB" id="A0A074W5X8"/>
<protein>
    <submittedName>
        <fullName evidence="5">Armadillo/beta-catenin-like repeat-containing protein</fullName>
    </submittedName>
</protein>
<dbReference type="GO" id="GO:0000774">
    <property type="term" value="F:adenyl-nucleotide exchange factor activity"/>
    <property type="evidence" value="ECO:0007669"/>
    <property type="project" value="TreeGrafter"/>
</dbReference>
<dbReference type="RefSeq" id="XP_040882335.1">
    <property type="nucleotide sequence ID" value="XM_041027721.1"/>
</dbReference>
<name>A0A074W5X8_AURM1</name>
<dbReference type="Proteomes" id="UP000030672">
    <property type="component" value="Unassembled WGS sequence"/>
</dbReference>
<evidence type="ECO:0000313" key="6">
    <source>
        <dbReference type="Proteomes" id="UP000030672"/>
    </source>
</evidence>
<sequence>MNDPGLNTLLKWSIENSAVSDGANPDQPRTQLNPELLAQLMGGPSDADRMISAMQAIHDPEVDHENKGIAWDNFEQLVENLDNANNMEQLGLWMPLVQKLESEEKQDREMACWCLGTAVQNNIKSQERALAVGAIPKVAKLCSDPDAGVRKKAIRVISSEVRNYQPALDEAVKYLPAEIVGEGKFDADDMANVDVLVNGLRERSAKMA</sequence>
<dbReference type="PANTHER" id="PTHR19316">
    <property type="entry name" value="PROTEIN FOLDING REGULATOR"/>
    <property type="match status" value="1"/>
</dbReference>
<dbReference type="InterPro" id="IPR050693">
    <property type="entry name" value="Hsp70_NEF-Inhibitors"/>
</dbReference>
<reference evidence="5 6" key="1">
    <citation type="journal article" date="2014" name="BMC Genomics">
        <title>Genome sequencing of four Aureobasidium pullulans varieties: biotechnological potential, stress tolerance, and description of new species.</title>
        <authorList>
            <person name="Gostin Ar C."/>
            <person name="Ohm R.A."/>
            <person name="Kogej T."/>
            <person name="Sonjak S."/>
            <person name="Turk M."/>
            <person name="Zajc J."/>
            <person name="Zalar P."/>
            <person name="Grube M."/>
            <person name="Sun H."/>
            <person name="Han J."/>
            <person name="Sharma A."/>
            <person name="Chiniquy J."/>
            <person name="Ngan C.Y."/>
            <person name="Lipzen A."/>
            <person name="Barry K."/>
            <person name="Grigoriev I.V."/>
            <person name="Gunde-Cimerman N."/>
        </authorList>
    </citation>
    <scope>NUCLEOTIDE SEQUENCE [LARGE SCALE GENOMIC DNA]</scope>
    <source>
        <strain evidence="5 6">CBS 110374</strain>
    </source>
</reference>
<dbReference type="PANTHER" id="PTHR19316:SF18">
    <property type="entry name" value="HSP70-BINDING PROTEIN 1"/>
    <property type="match status" value="1"/>
</dbReference>
<dbReference type="Pfam" id="PF08609">
    <property type="entry name" value="Fes1"/>
    <property type="match status" value="1"/>
</dbReference>
<accession>A0A074W5X8</accession>
<evidence type="ECO:0000313" key="5">
    <source>
        <dbReference type="EMBL" id="KEQ65312.1"/>
    </source>
</evidence>
<dbReference type="GO" id="GO:0005783">
    <property type="term" value="C:endoplasmic reticulum"/>
    <property type="evidence" value="ECO:0007669"/>
    <property type="project" value="TreeGrafter"/>
</dbReference>
<dbReference type="InterPro" id="IPR016024">
    <property type="entry name" value="ARM-type_fold"/>
</dbReference>
<dbReference type="SUPFAM" id="SSF48371">
    <property type="entry name" value="ARM repeat"/>
    <property type="match status" value="1"/>
</dbReference>
<dbReference type="HOGENOM" id="CLU_084507_0_0_1"/>
<keyword evidence="6" id="KW-1185">Reference proteome</keyword>
<dbReference type="InterPro" id="IPR013918">
    <property type="entry name" value="Nucleotide_exch_fac_Fes1"/>
</dbReference>
<dbReference type="Gene3D" id="1.25.10.10">
    <property type="entry name" value="Leucine-rich Repeat Variant"/>
    <property type="match status" value="1"/>
</dbReference>
<dbReference type="InterPro" id="IPR011989">
    <property type="entry name" value="ARM-like"/>
</dbReference>
<dbReference type="STRING" id="1043003.A0A074W5X8"/>
<comment type="similarity">
    <text evidence="1">Belongs to the FES1 family.</text>
</comment>
<dbReference type="GeneID" id="63921094"/>
<evidence type="ECO:0000256" key="1">
    <source>
        <dbReference type="ARBA" id="ARBA00011045"/>
    </source>
</evidence>
<feature type="domain" description="Nucleotide exchange factor Fes1" evidence="4">
    <location>
        <begin position="6"/>
        <end position="87"/>
    </location>
</feature>
<keyword evidence="2" id="KW-0677">Repeat</keyword>
<proteinExistence type="inferred from homology"/>
<evidence type="ECO:0000256" key="3">
    <source>
        <dbReference type="ARBA" id="ARBA00024912"/>
    </source>
</evidence>